<organism evidence="4 5">
    <name type="scientific">Rhizobium straminoryzae</name>
    <dbReference type="NCBI Taxonomy" id="1387186"/>
    <lineage>
        <taxon>Bacteria</taxon>
        <taxon>Pseudomonadati</taxon>
        <taxon>Pseudomonadota</taxon>
        <taxon>Alphaproteobacteria</taxon>
        <taxon>Hyphomicrobiales</taxon>
        <taxon>Rhizobiaceae</taxon>
        <taxon>Rhizobium/Agrobacterium group</taxon>
        <taxon>Rhizobium</taxon>
    </lineage>
</organism>
<dbReference type="InterPro" id="IPR013249">
    <property type="entry name" value="RNA_pol_sigma70_r4_t2"/>
</dbReference>
<evidence type="ECO:0000313" key="5">
    <source>
        <dbReference type="Proteomes" id="UP000316801"/>
    </source>
</evidence>
<protein>
    <submittedName>
        <fullName evidence="4">Uncharacterized protein</fullName>
    </submittedName>
</protein>
<dbReference type="Pfam" id="PF08281">
    <property type="entry name" value="Sigma70_r4_2"/>
    <property type="match status" value="1"/>
</dbReference>
<name>A0A549TDI5_9HYPH</name>
<feature type="compositionally biased region" description="Basic and acidic residues" evidence="1">
    <location>
        <begin position="76"/>
        <end position="93"/>
    </location>
</feature>
<dbReference type="SUPFAM" id="SSF88659">
    <property type="entry name" value="Sigma3 and sigma4 domains of RNA polymerase sigma factors"/>
    <property type="match status" value="1"/>
</dbReference>
<gene>
    <name evidence="4" type="ORF">FNA46_07520</name>
</gene>
<accession>A0A549TDI5</accession>
<feature type="domain" description="PhyR sigma2" evidence="3">
    <location>
        <begin position="17"/>
        <end position="67"/>
    </location>
</feature>
<sequence length="161" mass="17841">MNEMPAQTDIRRDLVGLLPQLRRFAAVLVRDANSVDPLVVRTCEAAVEKAAQPKPGQELLPWAFTLMRVLWTEETRRRKNQAERDDNGRRAEPGRMSLGKPVLDALSRSSAPVFLLCSVEGLSYAQAASIMGITPDAVAVRMLLARRELGAEDSQTSERRA</sequence>
<keyword evidence="5" id="KW-1185">Reference proteome</keyword>
<dbReference type="AlphaFoldDB" id="A0A549TDI5"/>
<dbReference type="SUPFAM" id="SSF88946">
    <property type="entry name" value="Sigma2 domain of RNA polymerase sigma factors"/>
    <property type="match status" value="1"/>
</dbReference>
<evidence type="ECO:0000313" key="4">
    <source>
        <dbReference type="EMBL" id="TRL40109.1"/>
    </source>
</evidence>
<dbReference type="Pfam" id="PF22029">
    <property type="entry name" value="PhyR_sigma2"/>
    <property type="match status" value="1"/>
</dbReference>
<dbReference type="InterPro" id="IPR053866">
    <property type="entry name" value="PhyR_sigma2"/>
</dbReference>
<feature type="region of interest" description="Disordered" evidence="1">
    <location>
        <begin position="76"/>
        <end position="96"/>
    </location>
</feature>
<dbReference type="GO" id="GO:0016987">
    <property type="term" value="F:sigma factor activity"/>
    <property type="evidence" value="ECO:0007669"/>
    <property type="project" value="InterPro"/>
</dbReference>
<dbReference type="RefSeq" id="WP_143124513.1">
    <property type="nucleotide sequence ID" value="NZ_VJMG01000016.1"/>
</dbReference>
<dbReference type="GO" id="GO:0006352">
    <property type="term" value="P:DNA-templated transcription initiation"/>
    <property type="evidence" value="ECO:0007669"/>
    <property type="project" value="InterPro"/>
</dbReference>
<proteinExistence type="predicted"/>
<dbReference type="InterPro" id="IPR013325">
    <property type="entry name" value="RNA_pol_sigma_r2"/>
</dbReference>
<dbReference type="Proteomes" id="UP000316801">
    <property type="component" value="Unassembled WGS sequence"/>
</dbReference>
<evidence type="ECO:0000259" key="2">
    <source>
        <dbReference type="Pfam" id="PF08281"/>
    </source>
</evidence>
<comment type="caution">
    <text evidence="4">The sequence shown here is derived from an EMBL/GenBank/DDBJ whole genome shotgun (WGS) entry which is preliminary data.</text>
</comment>
<dbReference type="InterPro" id="IPR013324">
    <property type="entry name" value="RNA_pol_sigma_r3/r4-like"/>
</dbReference>
<dbReference type="Gene3D" id="1.20.140.160">
    <property type="match status" value="1"/>
</dbReference>
<dbReference type="GO" id="GO:0003677">
    <property type="term" value="F:DNA binding"/>
    <property type="evidence" value="ECO:0007669"/>
    <property type="project" value="InterPro"/>
</dbReference>
<reference evidence="4 5" key="1">
    <citation type="submission" date="2019-07" db="EMBL/GenBank/DDBJ databases">
        <title>Ln-dependent methylotrophs.</title>
        <authorList>
            <person name="Tani A."/>
        </authorList>
    </citation>
    <scope>NUCLEOTIDE SEQUENCE [LARGE SCALE GENOMIC DNA]</scope>
    <source>
        <strain evidence="4 5">SM12</strain>
    </source>
</reference>
<evidence type="ECO:0000259" key="3">
    <source>
        <dbReference type="Pfam" id="PF22029"/>
    </source>
</evidence>
<evidence type="ECO:0000256" key="1">
    <source>
        <dbReference type="SAM" id="MobiDB-lite"/>
    </source>
</evidence>
<dbReference type="EMBL" id="VJMG01000016">
    <property type="protein sequence ID" value="TRL40109.1"/>
    <property type="molecule type" value="Genomic_DNA"/>
</dbReference>
<feature type="domain" description="RNA polymerase sigma factor 70 region 4 type 2" evidence="2">
    <location>
        <begin position="103"/>
        <end position="149"/>
    </location>
</feature>